<sequence length="43" mass="4999">MRLQPAGGIGDFAYPREKDEKNELFMNFCNRNSRSNIDSFVTE</sequence>
<reference evidence="2" key="1">
    <citation type="submission" date="2015-10" db="EMBL/GenBank/DDBJ databases">
        <authorList>
            <person name="Regsiter A."/>
            <person name="william w."/>
        </authorList>
    </citation>
    <scope>NUCLEOTIDE SEQUENCE [LARGE SCALE GENOMIC DNA]</scope>
</reference>
<dbReference type="Proteomes" id="UP000184315">
    <property type="component" value="Unassembled WGS sequence"/>
</dbReference>
<protein>
    <submittedName>
        <fullName evidence="1">Uncharacterized protein</fullName>
    </submittedName>
</protein>
<gene>
    <name evidence="1" type="ORF">PL9214500217</name>
</gene>
<organism evidence="1 2">
    <name type="scientific">Planktothrix tepida PCC 9214</name>
    <dbReference type="NCBI Taxonomy" id="671072"/>
    <lineage>
        <taxon>Bacteria</taxon>
        <taxon>Bacillati</taxon>
        <taxon>Cyanobacteriota</taxon>
        <taxon>Cyanophyceae</taxon>
        <taxon>Oscillatoriophycideae</taxon>
        <taxon>Oscillatoriales</taxon>
        <taxon>Microcoleaceae</taxon>
        <taxon>Planktothrix</taxon>
    </lineage>
</organism>
<proteinExistence type="predicted"/>
<dbReference type="EMBL" id="CZDF01000156">
    <property type="protein sequence ID" value="CUR32970.1"/>
    <property type="molecule type" value="Genomic_DNA"/>
</dbReference>
<dbReference type="AlphaFoldDB" id="A0A1J1LLT4"/>
<evidence type="ECO:0000313" key="1">
    <source>
        <dbReference type="EMBL" id="CUR32970.1"/>
    </source>
</evidence>
<evidence type="ECO:0000313" key="2">
    <source>
        <dbReference type="Proteomes" id="UP000184315"/>
    </source>
</evidence>
<name>A0A1J1LLT4_9CYAN</name>
<keyword evidence="2" id="KW-1185">Reference proteome</keyword>
<accession>A0A1J1LLT4</accession>